<evidence type="ECO:0000313" key="1">
    <source>
        <dbReference type="EMBL" id="GAA4114277.1"/>
    </source>
</evidence>
<accession>A0ABP7XF11</accession>
<evidence type="ECO:0000313" key="2">
    <source>
        <dbReference type="Proteomes" id="UP001501495"/>
    </source>
</evidence>
<dbReference type="RefSeq" id="WP_344732381.1">
    <property type="nucleotide sequence ID" value="NZ_BAAAZH010000010.1"/>
</dbReference>
<protein>
    <submittedName>
        <fullName evidence="1">Streptomycin 6-kinase</fullName>
    </submittedName>
</protein>
<reference evidence="2" key="1">
    <citation type="journal article" date="2019" name="Int. J. Syst. Evol. Microbiol.">
        <title>The Global Catalogue of Microorganisms (GCM) 10K type strain sequencing project: providing services to taxonomists for standard genome sequencing and annotation.</title>
        <authorList>
            <consortium name="The Broad Institute Genomics Platform"/>
            <consortium name="The Broad Institute Genome Sequencing Center for Infectious Disease"/>
            <person name="Wu L."/>
            <person name="Ma J."/>
        </authorList>
    </citation>
    <scope>NUCLEOTIDE SEQUENCE [LARGE SCALE GENOMIC DNA]</scope>
    <source>
        <strain evidence="2">JCM 16703</strain>
    </source>
</reference>
<dbReference type="EMBL" id="BAAAZH010000010">
    <property type="protein sequence ID" value="GAA4114277.1"/>
    <property type="molecule type" value="Genomic_DNA"/>
</dbReference>
<dbReference type="SUPFAM" id="SSF56112">
    <property type="entry name" value="Protein kinase-like (PK-like)"/>
    <property type="match status" value="1"/>
</dbReference>
<dbReference type="InterPro" id="IPR011009">
    <property type="entry name" value="Kinase-like_dom_sf"/>
</dbReference>
<dbReference type="Pfam" id="PF04655">
    <property type="entry name" value="APH_6_hur"/>
    <property type="match status" value="1"/>
</dbReference>
<keyword evidence="2" id="KW-1185">Reference proteome</keyword>
<gene>
    <name evidence="1" type="ORF">GCM10022215_12210</name>
</gene>
<dbReference type="InterPro" id="IPR006748">
    <property type="entry name" value="NH2Glyco/OHUrea_AB-resist_kin"/>
</dbReference>
<name>A0ABP7XF11_9ACTN</name>
<sequence length="305" mass="33838">MALVTLPPSFTAIAARGPAWAGFVESVPRLLRDLLGEWELVVDGEPTHGYCALVVPVRTRERADAVLKIGFVDEESEHEALALQHWHGRGAVTLLRADPRRGALLLERLASRDLGEEWDVAACETVGELYRGLHLPAPPQLRLLSVLCEDWAARLAALPRSAPLPRRMVEQAAHLARDLATDTATDGRLLHTDLHYANVLADPTAGGWRAIDPKPLSGDPHFEPAPLLWNRFDELAGDVRDGVRRRFHAVIDAAGLEEDRARDWVIVRMLVNALWRLEDDAAEMRRLDTASWLTMCLAIAKAVQD</sequence>
<organism evidence="1 2">
    <name type="scientific">Nocardioides fonticola</name>
    <dbReference type="NCBI Taxonomy" id="450363"/>
    <lineage>
        <taxon>Bacteria</taxon>
        <taxon>Bacillati</taxon>
        <taxon>Actinomycetota</taxon>
        <taxon>Actinomycetes</taxon>
        <taxon>Propionibacteriales</taxon>
        <taxon>Nocardioidaceae</taxon>
        <taxon>Nocardioides</taxon>
    </lineage>
</organism>
<dbReference type="Proteomes" id="UP001501495">
    <property type="component" value="Unassembled WGS sequence"/>
</dbReference>
<proteinExistence type="predicted"/>
<comment type="caution">
    <text evidence="1">The sequence shown here is derived from an EMBL/GenBank/DDBJ whole genome shotgun (WGS) entry which is preliminary data.</text>
</comment>